<reference evidence="4" key="1">
    <citation type="submission" date="2016-10" db="EMBL/GenBank/DDBJ databases">
        <authorList>
            <person name="Varghese N."/>
            <person name="Submissions S."/>
        </authorList>
    </citation>
    <scope>NUCLEOTIDE SEQUENCE [LARGE SCALE GENOMIC DNA]</scope>
    <source>
        <strain evidence="4">CGMCC 1.9230</strain>
    </source>
</reference>
<sequence>MAKLKIVHLLHSIGGVDVYLRLILENMNIDSFENIVIHGTKDTIKPFFDKNGNKVKEYRVSIFRDISIVDDIKSLFQTYKILKKEKPNVIHAHSAKGGIVGRITGRLLGIRVIYTPHAFSYLSTQNILKRSFFLSIEKFLANGNSLLLATSRSEKKRATEEVGYKPENAIVFNNCIEPITKIHPLTIPKTWPDEYICTVGRPSYQKNIEQMIRVMHEVNKENKIHLVIMGVGPVSGQLKSVKSLIQELDMSNDVTLLDWTERTDVFNIISHSKFYLSTSRYEGMPYAVIESLALSKACVVTNCDGNKDLIIDNHNGFVVGNEDINGFKCRILKLLDDKELLDKFSKNAFHLYAEKHNIKKNISELESIYLK</sequence>
<dbReference type="PANTHER" id="PTHR12526">
    <property type="entry name" value="GLYCOSYLTRANSFERASE"/>
    <property type="match status" value="1"/>
</dbReference>
<feature type="domain" description="Glycosyl transferase family 1" evidence="1">
    <location>
        <begin position="193"/>
        <end position="348"/>
    </location>
</feature>
<dbReference type="InterPro" id="IPR001296">
    <property type="entry name" value="Glyco_trans_1"/>
</dbReference>
<dbReference type="OrthoDB" id="9806653at2"/>
<keyword evidence="4" id="KW-1185">Reference proteome</keyword>
<dbReference type="Proteomes" id="UP000236737">
    <property type="component" value="Unassembled WGS sequence"/>
</dbReference>
<evidence type="ECO:0000259" key="1">
    <source>
        <dbReference type="Pfam" id="PF00534"/>
    </source>
</evidence>
<dbReference type="Pfam" id="PF13439">
    <property type="entry name" value="Glyco_transf_4"/>
    <property type="match status" value="1"/>
</dbReference>
<dbReference type="InterPro" id="IPR028098">
    <property type="entry name" value="Glyco_trans_4-like_N"/>
</dbReference>
<dbReference type="PANTHER" id="PTHR12526:SF630">
    <property type="entry name" value="GLYCOSYLTRANSFERASE"/>
    <property type="match status" value="1"/>
</dbReference>
<accession>A0A1H5SPF7</accession>
<gene>
    <name evidence="3" type="ORF">SAMN04488130_101383</name>
</gene>
<dbReference type="Pfam" id="PF00534">
    <property type="entry name" value="Glycos_transf_1"/>
    <property type="match status" value="1"/>
</dbReference>
<proteinExistence type="predicted"/>
<dbReference type="GO" id="GO:0016757">
    <property type="term" value="F:glycosyltransferase activity"/>
    <property type="evidence" value="ECO:0007669"/>
    <property type="project" value="InterPro"/>
</dbReference>
<dbReference type="EMBL" id="FNVP01000001">
    <property type="protein sequence ID" value="SEF52324.1"/>
    <property type="molecule type" value="Genomic_DNA"/>
</dbReference>
<evidence type="ECO:0000259" key="2">
    <source>
        <dbReference type="Pfam" id="PF13439"/>
    </source>
</evidence>
<feature type="domain" description="Glycosyltransferase subfamily 4-like N-terminal" evidence="2">
    <location>
        <begin position="13"/>
        <end position="177"/>
    </location>
</feature>
<organism evidence="3 4">
    <name type="scientific">Flavobacterium urumqiense</name>
    <dbReference type="NCBI Taxonomy" id="935224"/>
    <lineage>
        <taxon>Bacteria</taxon>
        <taxon>Pseudomonadati</taxon>
        <taxon>Bacteroidota</taxon>
        <taxon>Flavobacteriia</taxon>
        <taxon>Flavobacteriales</taxon>
        <taxon>Flavobacteriaceae</taxon>
        <taxon>Flavobacterium</taxon>
    </lineage>
</organism>
<protein>
    <submittedName>
        <fullName evidence="3">Glycosyltransferase involved in cell wall bisynthesis</fullName>
    </submittedName>
</protein>
<dbReference type="AlphaFoldDB" id="A0A1H5SPF7"/>
<dbReference type="Gene3D" id="3.40.50.2000">
    <property type="entry name" value="Glycogen Phosphorylase B"/>
    <property type="match status" value="2"/>
</dbReference>
<evidence type="ECO:0000313" key="3">
    <source>
        <dbReference type="EMBL" id="SEF52324.1"/>
    </source>
</evidence>
<evidence type="ECO:0000313" key="4">
    <source>
        <dbReference type="Proteomes" id="UP000236737"/>
    </source>
</evidence>
<name>A0A1H5SPF7_9FLAO</name>
<dbReference type="SUPFAM" id="SSF53756">
    <property type="entry name" value="UDP-Glycosyltransferase/glycogen phosphorylase"/>
    <property type="match status" value="1"/>
</dbReference>
<dbReference type="RefSeq" id="WP_103998510.1">
    <property type="nucleotide sequence ID" value="NZ_FNVP01000001.1"/>
</dbReference>
<keyword evidence="3" id="KW-0808">Transferase</keyword>